<reference evidence="3" key="3">
    <citation type="submission" date="2015-04" db="UniProtKB">
        <authorList>
            <consortium name="EnsemblPlants"/>
        </authorList>
    </citation>
    <scope>IDENTIFICATION</scope>
    <source>
        <strain evidence="3">cv. Jemalong A17</strain>
    </source>
</reference>
<sequence length="57" mass="6654">MYTSHSFVIHYYICNILSSFVLSITTSFHLIVYPILHSNLSVYLSINISRNVFPLHH</sequence>
<proteinExistence type="predicted"/>
<evidence type="ECO:0000313" key="3">
    <source>
        <dbReference type="EnsemblPlants" id="AES70021"/>
    </source>
</evidence>
<keyword evidence="1" id="KW-1133">Transmembrane helix</keyword>
<dbReference type="AlphaFoldDB" id="G7J184"/>
<reference evidence="2 4" key="2">
    <citation type="journal article" date="2014" name="BMC Genomics">
        <title>An improved genome release (version Mt4.0) for the model legume Medicago truncatula.</title>
        <authorList>
            <person name="Tang H."/>
            <person name="Krishnakumar V."/>
            <person name="Bidwell S."/>
            <person name="Rosen B."/>
            <person name="Chan A."/>
            <person name="Zhou S."/>
            <person name="Gentzbittel L."/>
            <person name="Childs K.L."/>
            <person name="Yandell M."/>
            <person name="Gundlach H."/>
            <person name="Mayer K.F."/>
            <person name="Schwartz D.C."/>
            <person name="Town C.D."/>
        </authorList>
    </citation>
    <scope>GENOME REANNOTATION</scope>
    <source>
        <strain evidence="3 4">cv. Jemalong A17</strain>
    </source>
</reference>
<protein>
    <submittedName>
        <fullName evidence="2">Transmembrane protein, putative</fullName>
    </submittedName>
</protein>
<keyword evidence="1 2" id="KW-0812">Transmembrane</keyword>
<accession>G7J184</accession>
<dbReference type="HOGENOM" id="CLU_2999473_0_0_1"/>
<name>G7J184_MEDTR</name>
<feature type="transmembrane region" description="Helical" evidence="1">
    <location>
        <begin position="12"/>
        <end position="36"/>
    </location>
</feature>
<organism evidence="2 4">
    <name type="scientific">Medicago truncatula</name>
    <name type="common">Barrel medic</name>
    <name type="synonym">Medicago tribuloides</name>
    <dbReference type="NCBI Taxonomy" id="3880"/>
    <lineage>
        <taxon>Eukaryota</taxon>
        <taxon>Viridiplantae</taxon>
        <taxon>Streptophyta</taxon>
        <taxon>Embryophyta</taxon>
        <taxon>Tracheophyta</taxon>
        <taxon>Spermatophyta</taxon>
        <taxon>Magnoliopsida</taxon>
        <taxon>eudicotyledons</taxon>
        <taxon>Gunneridae</taxon>
        <taxon>Pentapetalae</taxon>
        <taxon>rosids</taxon>
        <taxon>fabids</taxon>
        <taxon>Fabales</taxon>
        <taxon>Fabaceae</taxon>
        <taxon>Papilionoideae</taxon>
        <taxon>50 kb inversion clade</taxon>
        <taxon>NPAAA clade</taxon>
        <taxon>Hologalegina</taxon>
        <taxon>IRL clade</taxon>
        <taxon>Trifolieae</taxon>
        <taxon>Medicago</taxon>
    </lineage>
</organism>
<evidence type="ECO:0000313" key="4">
    <source>
        <dbReference type="Proteomes" id="UP000002051"/>
    </source>
</evidence>
<dbReference type="PaxDb" id="3880-AES70021"/>
<gene>
    <name evidence="2" type="ordered locus">MTR_3g044870</name>
</gene>
<dbReference type="EnsemblPlants" id="AES70021">
    <property type="protein sequence ID" value="AES70021"/>
    <property type="gene ID" value="MTR_3g044870"/>
</dbReference>
<dbReference type="EMBL" id="CM001219">
    <property type="protein sequence ID" value="AES70021.1"/>
    <property type="molecule type" value="Genomic_DNA"/>
</dbReference>
<dbReference type="Proteomes" id="UP000002051">
    <property type="component" value="Chromosome 3"/>
</dbReference>
<reference evidence="2 4" key="1">
    <citation type="journal article" date="2011" name="Nature">
        <title>The Medicago genome provides insight into the evolution of rhizobial symbioses.</title>
        <authorList>
            <person name="Young N.D."/>
            <person name="Debelle F."/>
            <person name="Oldroyd G.E."/>
            <person name="Geurts R."/>
            <person name="Cannon S.B."/>
            <person name="Udvardi M.K."/>
            <person name="Benedito V.A."/>
            <person name="Mayer K.F."/>
            <person name="Gouzy J."/>
            <person name="Schoof H."/>
            <person name="Van de Peer Y."/>
            <person name="Proost S."/>
            <person name="Cook D.R."/>
            <person name="Meyers B.C."/>
            <person name="Spannagl M."/>
            <person name="Cheung F."/>
            <person name="De Mita S."/>
            <person name="Krishnakumar V."/>
            <person name="Gundlach H."/>
            <person name="Zhou S."/>
            <person name="Mudge J."/>
            <person name="Bharti A.K."/>
            <person name="Murray J.D."/>
            <person name="Naoumkina M.A."/>
            <person name="Rosen B."/>
            <person name="Silverstein K.A."/>
            <person name="Tang H."/>
            <person name="Rombauts S."/>
            <person name="Zhao P.X."/>
            <person name="Zhou P."/>
            <person name="Barbe V."/>
            <person name="Bardou P."/>
            <person name="Bechner M."/>
            <person name="Bellec A."/>
            <person name="Berger A."/>
            <person name="Berges H."/>
            <person name="Bidwell S."/>
            <person name="Bisseling T."/>
            <person name="Choisne N."/>
            <person name="Couloux A."/>
            <person name="Denny R."/>
            <person name="Deshpande S."/>
            <person name="Dai X."/>
            <person name="Doyle J.J."/>
            <person name="Dudez A.M."/>
            <person name="Farmer A.D."/>
            <person name="Fouteau S."/>
            <person name="Franken C."/>
            <person name="Gibelin C."/>
            <person name="Gish J."/>
            <person name="Goldstein S."/>
            <person name="Gonzalez A.J."/>
            <person name="Green P.J."/>
            <person name="Hallab A."/>
            <person name="Hartog M."/>
            <person name="Hua A."/>
            <person name="Humphray S.J."/>
            <person name="Jeong D.H."/>
            <person name="Jing Y."/>
            <person name="Jocker A."/>
            <person name="Kenton S.M."/>
            <person name="Kim D.J."/>
            <person name="Klee K."/>
            <person name="Lai H."/>
            <person name="Lang C."/>
            <person name="Lin S."/>
            <person name="Macmil S.L."/>
            <person name="Magdelenat G."/>
            <person name="Matthews L."/>
            <person name="McCorrison J."/>
            <person name="Monaghan E.L."/>
            <person name="Mun J.H."/>
            <person name="Najar F.Z."/>
            <person name="Nicholson C."/>
            <person name="Noirot C."/>
            <person name="O'Bleness M."/>
            <person name="Paule C.R."/>
            <person name="Poulain J."/>
            <person name="Prion F."/>
            <person name="Qin B."/>
            <person name="Qu C."/>
            <person name="Retzel E.F."/>
            <person name="Riddle C."/>
            <person name="Sallet E."/>
            <person name="Samain S."/>
            <person name="Samson N."/>
            <person name="Sanders I."/>
            <person name="Saurat O."/>
            <person name="Scarpelli C."/>
            <person name="Schiex T."/>
            <person name="Segurens B."/>
            <person name="Severin A.J."/>
            <person name="Sherrier D.J."/>
            <person name="Shi R."/>
            <person name="Sims S."/>
            <person name="Singer S.R."/>
            <person name="Sinharoy S."/>
            <person name="Sterck L."/>
            <person name="Viollet A."/>
            <person name="Wang B.B."/>
            <person name="Wang K."/>
            <person name="Wang M."/>
            <person name="Wang X."/>
            <person name="Warfsmann J."/>
            <person name="Weissenbach J."/>
            <person name="White D.D."/>
            <person name="White J.D."/>
            <person name="Wiley G.B."/>
            <person name="Wincker P."/>
            <person name="Xing Y."/>
            <person name="Yang L."/>
            <person name="Yao Z."/>
            <person name="Ying F."/>
            <person name="Zhai J."/>
            <person name="Zhou L."/>
            <person name="Zuber A."/>
            <person name="Denarie J."/>
            <person name="Dixon R.A."/>
            <person name="May G.D."/>
            <person name="Schwartz D.C."/>
            <person name="Rogers J."/>
            <person name="Quetier F."/>
            <person name="Town C.D."/>
            <person name="Roe B.A."/>
        </authorList>
    </citation>
    <scope>NUCLEOTIDE SEQUENCE [LARGE SCALE GENOMIC DNA]</scope>
    <source>
        <strain evidence="2">A17</strain>
        <strain evidence="3 4">cv. Jemalong A17</strain>
    </source>
</reference>
<evidence type="ECO:0000313" key="2">
    <source>
        <dbReference type="EMBL" id="AES70021.1"/>
    </source>
</evidence>
<keyword evidence="1" id="KW-0472">Membrane</keyword>
<evidence type="ECO:0000256" key="1">
    <source>
        <dbReference type="SAM" id="Phobius"/>
    </source>
</evidence>
<keyword evidence="4" id="KW-1185">Reference proteome</keyword>